<dbReference type="Proteomes" id="UP000535937">
    <property type="component" value="Unassembled WGS sequence"/>
</dbReference>
<sequence>MKFSKAAVHRKTHALPTLRFEDQKLTSYAGLVVFQSLFAKLGLKEQLTRCFRHLTVSPIFGHGVVTLLLIVHLLLGHRRLQDMRYYQDDPLVKRLLGVSRLPDVATVSRTLSAMDGRSVEQLRQVSRQLVGLRLQTLRLARVTLDFDGSVIATGRFAEGSAVGFNRKKKGQRSYYPLFCSIAQTGQIFDVWHRPGNVHDSNGAQAFIKACIHEIRAILPHCIVEVRMDGAFFSDAIVTMLEALNVEFTISVPFERFVALKSLIEHRKRWRSLNERWSYFETDWKPKSWHRRHRFVCVRQRNRVQHKGAVQLDLFVPYEYGYDFKVIVTNKRSSPKKVLTYHNGRGAQEGLFAELKSQTQMDYVPTQKLVGNQVYVLAAMLAHNLNREMQMQSLPKARQTTERRAPLWQFEQLGTLRRKLIQRAGRLTKPQGQLTLTMSANPTVKSELLHYMNRLKHVA</sequence>
<evidence type="ECO:0000313" key="4">
    <source>
        <dbReference type="Proteomes" id="UP000535937"/>
    </source>
</evidence>
<keyword evidence="4" id="KW-1185">Reference proteome</keyword>
<keyword evidence="1" id="KW-0812">Transmembrane</keyword>
<dbReference type="Pfam" id="PF13701">
    <property type="entry name" value="DDE_Tnp_1_4"/>
    <property type="match status" value="1"/>
</dbReference>
<keyword evidence="1" id="KW-1133">Transmembrane helix</keyword>
<dbReference type="NCBIfam" id="NF033539">
    <property type="entry name" value="transpos_IS1380"/>
    <property type="match status" value="1"/>
</dbReference>
<comment type="caution">
    <text evidence="3">The sequence shown here is derived from an EMBL/GenBank/DDBJ whole genome shotgun (WGS) entry which is preliminary data.</text>
</comment>
<evidence type="ECO:0000256" key="1">
    <source>
        <dbReference type="SAM" id="Phobius"/>
    </source>
</evidence>
<protein>
    <recommendedName>
        <fullName evidence="2">Transposase DDE domain-containing protein</fullName>
    </recommendedName>
</protein>
<accession>A0A7W4WGG6</accession>
<proteinExistence type="predicted"/>
<dbReference type="AlphaFoldDB" id="A0A7W4WGG6"/>
<evidence type="ECO:0000313" key="3">
    <source>
        <dbReference type="EMBL" id="MBB3063723.1"/>
    </source>
</evidence>
<gene>
    <name evidence="3" type="ORF">FHS09_004601</name>
</gene>
<reference evidence="3 4" key="1">
    <citation type="submission" date="2020-08" db="EMBL/GenBank/DDBJ databases">
        <title>Genomic Encyclopedia of Type Strains, Phase III (KMG-III): the genomes of soil and plant-associated and newly described type strains.</title>
        <authorList>
            <person name="Whitman W."/>
        </authorList>
    </citation>
    <scope>NUCLEOTIDE SEQUENCE [LARGE SCALE GENOMIC DNA]</scope>
    <source>
        <strain evidence="3 4">CECT 8799</strain>
    </source>
</reference>
<keyword evidence="1" id="KW-0472">Membrane</keyword>
<feature type="domain" description="Transposase DDE" evidence="2">
    <location>
        <begin position="18"/>
        <end position="456"/>
    </location>
</feature>
<dbReference type="InterPro" id="IPR025668">
    <property type="entry name" value="Tnp_DDE_dom"/>
</dbReference>
<dbReference type="InterPro" id="IPR047960">
    <property type="entry name" value="Transpos_IS1380"/>
</dbReference>
<organism evidence="3 4">
    <name type="scientific">Microbulbifer rhizosphaerae</name>
    <dbReference type="NCBI Taxonomy" id="1562603"/>
    <lineage>
        <taxon>Bacteria</taxon>
        <taxon>Pseudomonadati</taxon>
        <taxon>Pseudomonadota</taxon>
        <taxon>Gammaproteobacteria</taxon>
        <taxon>Cellvibrionales</taxon>
        <taxon>Microbulbiferaceae</taxon>
        <taxon>Microbulbifer</taxon>
    </lineage>
</organism>
<name>A0A7W4WGG6_9GAMM</name>
<feature type="transmembrane region" description="Helical" evidence="1">
    <location>
        <begin position="55"/>
        <end position="75"/>
    </location>
</feature>
<evidence type="ECO:0000259" key="2">
    <source>
        <dbReference type="Pfam" id="PF13701"/>
    </source>
</evidence>
<dbReference type="EMBL" id="JACHWZ010000066">
    <property type="protein sequence ID" value="MBB3063723.1"/>
    <property type="molecule type" value="Genomic_DNA"/>
</dbReference>
<dbReference type="RefSeq" id="WP_183464135.1">
    <property type="nucleotide sequence ID" value="NZ_JACHWZ010000066.1"/>
</dbReference>